<dbReference type="Proteomes" id="UP001287983">
    <property type="component" value="Unassembled WGS sequence"/>
</dbReference>
<comment type="similarity">
    <text evidence="1 4">Belongs to the pseudouridine synthase RsuA family.</text>
</comment>
<evidence type="ECO:0000259" key="5">
    <source>
        <dbReference type="SMART" id="SM00363"/>
    </source>
</evidence>
<dbReference type="EC" id="5.4.99.-" evidence="4"/>
<name>A0AAP5Y2I0_9BACT</name>
<dbReference type="EMBL" id="JAWPFQ010000003">
    <property type="protein sequence ID" value="MDW2916150.1"/>
    <property type="molecule type" value="Genomic_DNA"/>
</dbReference>
<dbReference type="Gene3D" id="3.30.70.580">
    <property type="entry name" value="Pseudouridine synthase I, catalytic domain, N-terminal subdomain"/>
    <property type="match status" value="1"/>
</dbReference>
<dbReference type="AlphaFoldDB" id="A0AAP5Y2I0"/>
<reference evidence="6" key="1">
    <citation type="submission" date="2023-10" db="EMBL/GenBank/DDBJ databases">
        <title>Genome sequences of Myoplasma ovipneumoniae isolated from sheep.</title>
        <authorList>
            <person name="Spergser J."/>
        </authorList>
    </citation>
    <scope>NUCLEOTIDE SEQUENCE</scope>
    <source>
        <strain evidence="6">5474_3</strain>
    </source>
</reference>
<organism evidence="6 7">
    <name type="scientific">Mesomycoplasma ovipneumoniae</name>
    <dbReference type="NCBI Taxonomy" id="29562"/>
    <lineage>
        <taxon>Bacteria</taxon>
        <taxon>Bacillati</taxon>
        <taxon>Mycoplasmatota</taxon>
        <taxon>Mycoplasmoidales</taxon>
        <taxon>Metamycoplasmataceae</taxon>
        <taxon>Mesomycoplasma</taxon>
    </lineage>
</organism>
<evidence type="ECO:0000256" key="2">
    <source>
        <dbReference type="ARBA" id="ARBA00023235"/>
    </source>
</evidence>
<dbReference type="PANTHER" id="PTHR47683">
    <property type="entry name" value="PSEUDOURIDINE SYNTHASE FAMILY PROTEIN-RELATED"/>
    <property type="match status" value="1"/>
</dbReference>
<dbReference type="FunFam" id="3.10.290.10:FF:000003">
    <property type="entry name" value="Pseudouridine synthase"/>
    <property type="match status" value="1"/>
</dbReference>
<dbReference type="RefSeq" id="WP_334308624.1">
    <property type="nucleotide sequence ID" value="NZ_JAWPFJ010000022.1"/>
</dbReference>
<dbReference type="PROSITE" id="PS50889">
    <property type="entry name" value="S4"/>
    <property type="match status" value="1"/>
</dbReference>
<dbReference type="InterPro" id="IPR020094">
    <property type="entry name" value="TruA/RsuA/RluB/E/F_N"/>
</dbReference>
<evidence type="ECO:0000256" key="4">
    <source>
        <dbReference type="RuleBase" id="RU003887"/>
    </source>
</evidence>
<dbReference type="Pfam" id="PF00849">
    <property type="entry name" value="PseudoU_synth_2"/>
    <property type="match status" value="1"/>
</dbReference>
<dbReference type="PANTHER" id="PTHR47683:SF2">
    <property type="entry name" value="RNA-BINDING S4 DOMAIN-CONTAINING PROTEIN"/>
    <property type="match status" value="1"/>
</dbReference>
<dbReference type="InterPro" id="IPR018496">
    <property type="entry name" value="PsdUridine_synth_RsuA/RluB_CS"/>
</dbReference>
<dbReference type="Gene3D" id="3.30.70.1560">
    <property type="entry name" value="Alpha-L RNA-binding motif"/>
    <property type="match status" value="1"/>
</dbReference>
<protein>
    <recommendedName>
        <fullName evidence="4">Pseudouridine synthase</fullName>
        <ecNumber evidence="4">5.4.99.-</ecNumber>
    </recommendedName>
</protein>
<evidence type="ECO:0000313" key="6">
    <source>
        <dbReference type="EMBL" id="MDW2916150.1"/>
    </source>
</evidence>
<evidence type="ECO:0000313" key="7">
    <source>
        <dbReference type="Proteomes" id="UP001287983"/>
    </source>
</evidence>
<keyword evidence="2 4" id="KW-0413">Isomerase</keyword>
<dbReference type="Gene3D" id="3.10.290.10">
    <property type="entry name" value="RNA-binding S4 domain"/>
    <property type="match status" value="1"/>
</dbReference>
<keyword evidence="3" id="KW-0694">RNA-binding</keyword>
<dbReference type="Pfam" id="PF01479">
    <property type="entry name" value="S4"/>
    <property type="match status" value="1"/>
</dbReference>
<dbReference type="GO" id="GO:0003723">
    <property type="term" value="F:RNA binding"/>
    <property type="evidence" value="ECO:0007669"/>
    <property type="project" value="UniProtKB-KW"/>
</dbReference>
<proteinExistence type="inferred from homology"/>
<dbReference type="SMART" id="SM00363">
    <property type="entry name" value="S4"/>
    <property type="match status" value="1"/>
</dbReference>
<dbReference type="InterPro" id="IPR002942">
    <property type="entry name" value="S4_RNA-bd"/>
</dbReference>
<dbReference type="CDD" id="cd00165">
    <property type="entry name" value="S4"/>
    <property type="match status" value="1"/>
</dbReference>
<comment type="caution">
    <text evidence="6">The sequence shown here is derived from an EMBL/GenBank/DDBJ whole genome shotgun (WGS) entry which is preliminary data.</text>
</comment>
<dbReference type="InterPro" id="IPR042092">
    <property type="entry name" value="PsdUridine_s_RsuA/RluB/E/F_cat"/>
</dbReference>
<dbReference type="InterPro" id="IPR050343">
    <property type="entry name" value="RsuA_PseudoU_synthase"/>
</dbReference>
<dbReference type="NCBIfam" id="TIGR00093">
    <property type="entry name" value="pseudouridine synthase"/>
    <property type="match status" value="1"/>
</dbReference>
<dbReference type="SUPFAM" id="SSF55120">
    <property type="entry name" value="Pseudouridine synthase"/>
    <property type="match status" value="1"/>
</dbReference>
<dbReference type="InterPro" id="IPR000748">
    <property type="entry name" value="PsdUridine_synth_RsuA/RluB/E/F"/>
</dbReference>
<dbReference type="SUPFAM" id="SSF55174">
    <property type="entry name" value="Alpha-L RNA-binding motif"/>
    <property type="match status" value="1"/>
</dbReference>
<dbReference type="PROSITE" id="PS01149">
    <property type="entry name" value="PSI_RSU"/>
    <property type="match status" value="1"/>
</dbReference>
<feature type="domain" description="RNA-binding S4" evidence="5">
    <location>
        <begin position="7"/>
        <end position="71"/>
    </location>
</feature>
<dbReference type="InterPro" id="IPR020103">
    <property type="entry name" value="PsdUridine_synth_cat_dom_sf"/>
</dbReference>
<gene>
    <name evidence="6" type="ORF">R7W55_00685</name>
</gene>
<dbReference type="InterPro" id="IPR036986">
    <property type="entry name" value="S4_RNA-bd_sf"/>
</dbReference>
<dbReference type="GO" id="GO:0000455">
    <property type="term" value="P:enzyme-directed rRNA pseudouridine synthesis"/>
    <property type="evidence" value="ECO:0007669"/>
    <property type="project" value="UniProtKB-ARBA"/>
</dbReference>
<evidence type="ECO:0000256" key="3">
    <source>
        <dbReference type="PROSITE-ProRule" id="PRU00182"/>
    </source>
</evidence>
<dbReference type="GO" id="GO:0120159">
    <property type="term" value="F:rRNA pseudouridine synthase activity"/>
    <property type="evidence" value="ECO:0007669"/>
    <property type="project" value="UniProtKB-ARBA"/>
</dbReference>
<dbReference type="InterPro" id="IPR006145">
    <property type="entry name" value="PsdUridine_synth_RsuA/RluA"/>
</dbReference>
<evidence type="ECO:0000256" key="1">
    <source>
        <dbReference type="ARBA" id="ARBA00008348"/>
    </source>
</evidence>
<dbReference type="CDD" id="cd02870">
    <property type="entry name" value="PseudoU_synth_RsuA_like"/>
    <property type="match status" value="1"/>
</dbReference>
<sequence length="235" mass="27251">MKNHENSRIHKFLSQMGIASRRKAEILINEKRIKINGKFAQIGQKISDLDVVEFDGQKINKKPKIVWYALNKPKNYITSRTDPQNRPTIMEFFDKNSYLFPVGRLDFETTGLILVTNDGETSNKLLHPSSKIQRTYLVKTDFNLNDEEINFLNNNEIYLDNVKSVQKVQKVASRTYIVKIWQGSNHHVKKIFISVSKKVVMLRRLSFATIELGNLKPGEKRKLSQAEILSLKNIF</sequence>
<accession>A0AAP5Y2I0</accession>